<feature type="region of interest" description="Disordered" evidence="1">
    <location>
        <begin position="50"/>
        <end position="70"/>
    </location>
</feature>
<dbReference type="InterPro" id="IPR028994">
    <property type="entry name" value="Integrin_alpha_N"/>
</dbReference>
<reference evidence="3 4" key="1">
    <citation type="journal article" date="2012" name="J. Bacteriol.">
        <title>Genome sequence of the bacterium Streptomyces davawensis JCM 4913 and heterologous production of the unique antibiotic roseoflavin.</title>
        <authorList>
            <person name="Jankowitsch F."/>
            <person name="Schwarz J."/>
            <person name="Ruckert C."/>
            <person name="Gust B."/>
            <person name="Szczepanowski R."/>
            <person name="Blom J."/>
            <person name="Pelzer S."/>
            <person name="Kalinowski J."/>
            <person name="Mack M."/>
        </authorList>
    </citation>
    <scope>NUCLEOTIDE SEQUENCE [LARGE SCALE GENOMIC DNA]</scope>
    <source>
        <strain evidence="4">DSM 101723 / JCM 4913 / KCC S-0913 / 768</strain>
    </source>
</reference>
<accession>K4QT31</accession>
<sequence>MPGDDISERRNAFGDAPGAAAARRRRWLVGCSIAVIVAVGVGWYAWPTSQETSTDPHVRNPGKEQPICASSDGRTLYADVDGDGVVDEVHDSRDRDGRTVVTFEKPGNKQVRRSVWSIVTTADGRRKAHASPDEGFRAAFGDFDNDGRVDMAVTYTALPRGDDPVDSMSMGVVHWGPLGRDLKGRSRGSIRMSHGYYIDGLRAVGGTKPSASANSGPARLLIHQTTGDGAFETYQGQKLGRDLVVPDEPLPRWGQEFAEQKDGWADLGECPASPRSKATGP</sequence>
<feature type="region of interest" description="Disordered" evidence="1">
    <location>
        <begin position="257"/>
        <end position="281"/>
    </location>
</feature>
<name>K4QT31_STRDJ</name>
<dbReference type="EMBL" id="HE971709">
    <property type="protein sequence ID" value="CCK25691.1"/>
    <property type="molecule type" value="Genomic_DNA"/>
</dbReference>
<organism evidence="3 4">
    <name type="scientific">Streptomyces davaonensis (strain DSM 101723 / JCM 4913 / KCC S-0913 / 768)</name>
    <dbReference type="NCBI Taxonomy" id="1214101"/>
    <lineage>
        <taxon>Bacteria</taxon>
        <taxon>Bacillati</taxon>
        <taxon>Actinomycetota</taxon>
        <taxon>Actinomycetes</taxon>
        <taxon>Kitasatosporales</taxon>
        <taxon>Streptomycetaceae</taxon>
        <taxon>Streptomyces</taxon>
    </lineage>
</organism>
<feature type="transmembrane region" description="Helical" evidence="2">
    <location>
        <begin position="27"/>
        <end position="46"/>
    </location>
</feature>
<proteinExistence type="predicted"/>
<dbReference type="PATRIC" id="fig|1214101.3.peg.1328"/>
<dbReference type="eggNOG" id="ENOG5031MAM">
    <property type="taxonomic scope" value="Bacteria"/>
</dbReference>
<gene>
    <name evidence="3" type="ORF">BN159_1312</name>
</gene>
<dbReference type="SUPFAM" id="SSF69318">
    <property type="entry name" value="Integrin alpha N-terminal domain"/>
    <property type="match status" value="1"/>
</dbReference>
<dbReference type="AlphaFoldDB" id="K4QT31"/>
<dbReference type="STRING" id="1214101.BN159_1312"/>
<dbReference type="KEGG" id="sdv:BN159_1312"/>
<evidence type="ECO:0008006" key="5">
    <source>
        <dbReference type="Google" id="ProtNLM"/>
    </source>
</evidence>
<evidence type="ECO:0000313" key="4">
    <source>
        <dbReference type="Proteomes" id="UP000008043"/>
    </source>
</evidence>
<dbReference type="HOGENOM" id="CLU_990132_0_0_11"/>
<dbReference type="Proteomes" id="UP000008043">
    <property type="component" value="Chromosome"/>
</dbReference>
<keyword evidence="2" id="KW-1133">Transmembrane helix</keyword>
<keyword evidence="2" id="KW-0472">Membrane</keyword>
<evidence type="ECO:0000256" key="1">
    <source>
        <dbReference type="SAM" id="MobiDB-lite"/>
    </source>
</evidence>
<keyword evidence="2" id="KW-0812">Transmembrane</keyword>
<evidence type="ECO:0000313" key="3">
    <source>
        <dbReference type="EMBL" id="CCK25691.1"/>
    </source>
</evidence>
<evidence type="ECO:0000256" key="2">
    <source>
        <dbReference type="SAM" id="Phobius"/>
    </source>
</evidence>
<protein>
    <recommendedName>
        <fullName evidence="5">VCBS repeat-containing protein</fullName>
    </recommendedName>
</protein>
<keyword evidence="4" id="KW-1185">Reference proteome</keyword>